<dbReference type="GO" id="GO:0016020">
    <property type="term" value="C:membrane"/>
    <property type="evidence" value="ECO:0007669"/>
    <property type="project" value="UniProtKB-SubCell"/>
</dbReference>
<dbReference type="Pfam" id="PF07291">
    <property type="entry name" value="MauE"/>
    <property type="match status" value="1"/>
</dbReference>
<evidence type="ECO:0000256" key="3">
    <source>
        <dbReference type="ARBA" id="ARBA00004856"/>
    </source>
</evidence>
<feature type="transmembrane region" description="Helical" evidence="8">
    <location>
        <begin position="190"/>
        <end position="208"/>
    </location>
</feature>
<evidence type="ECO:0000259" key="9">
    <source>
        <dbReference type="Pfam" id="PF07291"/>
    </source>
</evidence>
<comment type="subcellular location">
    <subcellularLocation>
        <location evidence="2">Membrane</location>
        <topology evidence="2">Multi-pass membrane protein</topology>
    </subcellularLocation>
</comment>
<evidence type="ECO:0000256" key="7">
    <source>
        <dbReference type="ARBA" id="ARBA00023136"/>
    </source>
</evidence>
<proteinExistence type="predicted"/>
<evidence type="ECO:0000313" key="10">
    <source>
        <dbReference type="EMBL" id="GGH94678.1"/>
    </source>
</evidence>
<reference evidence="10" key="2">
    <citation type="submission" date="2020-09" db="EMBL/GenBank/DDBJ databases">
        <authorList>
            <person name="Sun Q."/>
            <person name="Zhou Y."/>
        </authorList>
    </citation>
    <scope>NUCLEOTIDE SEQUENCE</scope>
    <source>
        <strain evidence="10">CGMCC 1.14984</strain>
    </source>
</reference>
<dbReference type="RefSeq" id="WP_205967387.1">
    <property type="nucleotide sequence ID" value="NZ_BMGZ01000001.1"/>
</dbReference>
<comment type="caution">
    <text evidence="10">The sequence shown here is derived from an EMBL/GenBank/DDBJ whole genome shotgun (WGS) entry which is preliminary data.</text>
</comment>
<evidence type="ECO:0000313" key="11">
    <source>
        <dbReference type="Proteomes" id="UP000621856"/>
    </source>
</evidence>
<gene>
    <name evidence="10" type="ORF">GCM10011355_09430</name>
</gene>
<reference evidence="10" key="1">
    <citation type="journal article" date="2014" name="Int. J. Syst. Evol. Microbiol.">
        <title>Complete genome sequence of Corynebacterium casei LMG S-19264T (=DSM 44701T), isolated from a smear-ripened cheese.</title>
        <authorList>
            <consortium name="US DOE Joint Genome Institute (JGI-PGF)"/>
            <person name="Walter F."/>
            <person name="Albersmeier A."/>
            <person name="Kalinowski J."/>
            <person name="Ruckert C."/>
        </authorList>
    </citation>
    <scope>NUCLEOTIDE SEQUENCE</scope>
    <source>
        <strain evidence="10">CGMCC 1.14984</strain>
    </source>
</reference>
<dbReference type="Gene3D" id="3.40.30.10">
    <property type="entry name" value="Glutaredoxin"/>
    <property type="match status" value="1"/>
</dbReference>
<keyword evidence="5 8" id="KW-0812">Transmembrane</keyword>
<accession>A0A8J3A0Y1</accession>
<protein>
    <recommendedName>
        <fullName evidence="4">Methylamine utilization protein MauE</fullName>
    </recommendedName>
</protein>
<sequence>MLHKIDDSNAKTATLYRMVMAEHVCPYGLKSRWLLERNGFTVEDHHLTSRAQTDAFKEKHGVKTTPQTFIGGERIGGYEALKARLTGKTEDKDKTTYTPVLVIFGVCALMAWAASYWATGNIISLRGIEWFAAFSMCALAIQKLRDVESFSTMFLNYDLLAKRWVPYGYVYPFGEAIAGILMIAGGVFGLIGAPIAIFIGTVGAVSVFKAVYLDKRELKCACVGGQSNVPLGFVSLTENLVMMAMGLWMIIKWLL</sequence>
<feature type="domain" description="Methylamine utilisation protein MauE" evidence="9">
    <location>
        <begin position="127"/>
        <end position="251"/>
    </location>
</feature>
<dbReference type="GO" id="GO:0030416">
    <property type="term" value="P:methylamine metabolic process"/>
    <property type="evidence" value="ECO:0007669"/>
    <property type="project" value="InterPro"/>
</dbReference>
<keyword evidence="7 8" id="KW-0472">Membrane</keyword>
<evidence type="ECO:0000256" key="1">
    <source>
        <dbReference type="ARBA" id="ARBA00003475"/>
    </source>
</evidence>
<name>A0A8J3A0Y1_9PROT</name>
<evidence type="ECO:0000256" key="8">
    <source>
        <dbReference type="SAM" id="Phobius"/>
    </source>
</evidence>
<comment type="function">
    <text evidence="1">May be specifically involved in the processing, transport, and/or maturation of the MADH beta-subunit.</text>
</comment>
<dbReference type="PROSITE" id="PS51354">
    <property type="entry name" value="GLUTAREDOXIN_2"/>
    <property type="match status" value="1"/>
</dbReference>
<feature type="transmembrane region" description="Helical" evidence="8">
    <location>
        <begin position="97"/>
        <end position="117"/>
    </location>
</feature>
<comment type="pathway">
    <text evidence="3">One-carbon metabolism; methylamine degradation.</text>
</comment>
<evidence type="ECO:0000256" key="4">
    <source>
        <dbReference type="ARBA" id="ARBA00019078"/>
    </source>
</evidence>
<evidence type="ECO:0000256" key="6">
    <source>
        <dbReference type="ARBA" id="ARBA00022989"/>
    </source>
</evidence>
<organism evidence="10 11">
    <name type="scientific">Aquisalinus luteolus</name>
    <dbReference type="NCBI Taxonomy" id="1566827"/>
    <lineage>
        <taxon>Bacteria</taxon>
        <taxon>Pseudomonadati</taxon>
        <taxon>Pseudomonadota</taxon>
        <taxon>Alphaproteobacteria</taxon>
        <taxon>Parvularculales</taxon>
        <taxon>Parvularculaceae</taxon>
        <taxon>Aquisalinus</taxon>
    </lineage>
</organism>
<dbReference type="InterPro" id="IPR009908">
    <property type="entry name" value="Methylamine_util_MauE"/>
</dbReference>
<dbReference type="Proteomes" id="UP000621856">
    <property type="component" value="Unassembled WGS sequence"/>
</dbReference>
<dbReference type="AlphaFoldDB" id="A0A8J3A0Y1"/>
<dbReference type="UniPathway" id="UPA00895"/>
<evidence type="ECO:0000256" key="5">
    <source>
        <dbReference type="ARBA" id="ARBA00022692"/>
    </source>
</evidence>
<evidence type="ECO:0000256" key="2">
    <source>
        <dbReference type="ARBA" id="ARBA00004141"/>
    </source>
</evidence>
<dbReference type="SUPFAM" id="SSF52833">
    <property type="entry name" value="Thioredoxin-like"/>
    <property type="match status" value="1"/>
</dbReference>
<keyword evidence="6 8" id="KW-1133">Transmembrane helix</keyword>
<dbReference type="InterPro" id="IPR036249">
    <property type="entry name" value="Thioredoxin-like_sf"/>
</dbReference>
<feature type="transmembrane region" description="Helical" evidence="8">
    <location>
        <begin position="229"/>
        <end position="251"/>
    </location>
</feature>
<dbReference type="EMBL" id="BMGZ01000001">
    <property type="protein sequence ID" value="GGH94678.1"/>
    <property type="molecule type" value="Genomic_DNA"/>
</dbReference>